<dbReference type="Proteomes" id="UP000799291">
    <property type="component" value="Unassembled WGS sequence"/>
</dbReference>
<name>A0A6G1IQ38_9PLEO</name>
<proteinExistence type="predicted"/>
<protein>
    <submittedName>
        <fullName evidence="1">Uncharacterized protein</fullName>
    </submittedName>
</protein>
<dbReference type="OrthoDB" id="3900875at2759"/>
<evidence type="ECO:0000313" key="2">
    <source>
        <dbReference type="Proteomes" id="UP000799291"/>
    </source>
</evidence>
<accession>A0A6G1IQ38</accession>
<reference evidence="1" key="1">
    <citation type="journal article" date="2020" name="Stud. Mycol.">
        <title>101 Dothideomycetes genomes: a test case for predicting lifestyles and emergence of pathogens.</title>
        <authorList>
            <person name="Haridas S."/>
            <person name="Albert R."/>
            <person name="Binder M."/>
            <person name="Bloem J."/>
            <person name="Labutti K."/>
            <person name="Salamov A."/>
            <person name="Andreopoulos B."/>
            <person name="Baker S."/>
            <person name="Barry K."/>
            <person name="Bills G."/>
            <person name="Bluhm B."/>
            <person name="Cannon C."/>
            <person name="Castanera R."/>
            <person name="Culley D."/>
            <person name="Daum C."/>
            <person name="Ezra D."/>
            <person name="Gonzalez J."/>
            <person name="Henrissat B."/>
            <person name="Kuo A."/>
            <person name="Liang C."/>
            <person name="Lipzen A."/>
            <person name="Lutzoni F."/>
            <person name="Magnuson J."/>
            <person name="Mondo S."/>
            <person name="Nolan M."/>
            <person name="Ohm R."/>
            <person name="Pangilinan J."/>
            <person name="Park H.-J."/>
            <person name="Ramirez L."/>
            <person name="Alfaro M."/>
            <person name="Sun H."/>
            <person name="Tritt A."/>
            <person name="Yoshinaga Y."/>
            <person name="Zwiers L.-H."/>
            <person name="Turgeon B."/>
            <person name="Goodwin S."/>
            <person name="Spatafora J."/>
            <person name="Crous P."/>
            <person name="Grigoriev I."/>
        </authorList>
    </citation>
    <scope>NUCLEOTIDE SEQUENCE</scope>
    <source>
        <strain evidence="1">CBS 122367</strain>
    </source>
</reference>
<sequence length="308" mass="34112">MSSSAADQTDVDLLSRTCYREGRRIPWESGITVVTPLNRNRWTLNIEGTLSFQKQHQAQLRVFVSEHKWKGSQPTEEEALMVLSYGDDSSVPVPAIFMFVPGMPVVVNRNTYQGLKLVNGPDYKALDVIIDEAYPGHRISADAILHFGPHAGILLAAESTEAFSFVGMPPGTVLLIPLSSKLECVRRRPWQRHDVTRRGLPCTAAFACTDYKVQGRTLERVALELRGTRTTNVCGQAIPSQCDPYSLYVQLSGSSSLAGIMLPSKVRERDIIGNTVPENMVAAEKRLEELSEATIQEAESWDWPSPPS</sequence>
<keyword evidence="2" id="KW-1185">Reference proteome</keyword>
<evidence type="ECO:0000313" key="1">
    <source>
        <dbReference type="EMBL" id="KAF2679989.1"/>
    </source>
</evidence>
<organism evidence="1 2">
    <name type="scientific">Lentithecium fluviatile CBS 122367</name>
    <dbReference type="NCBI Taxonomy" id="1168545"/>
    <lineage>
        <taxon>Eukaryota</taxon>
        <taxon>Fungi</taxon>
        <taxon>Dikarya</taxon>
        <taxon>Ascomycota</taxon>
        <taxon>Pezizomycotina</taxon>
        <taxon>Dothideomycetes</taxon>
        <taxon>Pleosporomycetidae</taxon>
        <taxon>Pleosporales</taxon>
        <taxon>Massarineae</taxon>
        <taxon>Lentitheciaceae</taxon>
        <taxon>Lentithecium</taxon>
    </lineage>
</organism>
<dbReference type="EMBL" id="MU005599">
    <property type="protein sequence ID" value="KAF2679989.1"/>
    <property type="molecule type" value="Genomic_DNA"/>
</dbReference>
<dbReference type="AlphaFoldDB" id="A0A6G1IQ38"/>
<gene>
    <name evidence="1" type="ORF">K458DRAFT_460024</name>
</gene>